<dbReference type="EMBL" id="CALLCH030000017">
    <property type="protein sequence ID" value="CAI4218098.1"/>
    <property type="molecule type" value="Genomic_DNA"/>
</dbReference>
<dbReference type="Gene3D" id="6.10.250.2790">
    <property type="match status" value="1"/>
</dbReference>
<reference evidence="2" key="1">
    <citation type="submission" date="2022-11" db="EMBL/GenBank/DDBJ databases">
        <authorList>
            <person name="Scott C."/>
            <person name="Bruce N."/>
        </authorList>
    </citation>
    <scope>NUCLEOTIDE SEQUENCE</scope>
</reference>
<keyword evidence="3" id="KW-1185">Reference proteome</keyword>
<accession>A0A9P1MET3</accession>
<protein>
    <submittedName>
        <fullName evidence="2">Uncharacterized protein</fullName>
    </submittedName>
</protein>
<feature type="compositionally biased region" description="Low complexity" evidence="1">
    <location>
        <begin position="10"/>
        <end position="22"/>
    </location>
</feature>
<proteinExistence type="predicted"/>
<feature type="region of interest" description="Disordered" evidence="1">
    <location>
        <begin position="319"/>
        <end position="350"/>
    </location>
</feature>
<feature type="region of interest" description="Disordered" evidence="1">
    <location>
        <begin position="1"/>
        <end position="47"/>
    </location>
</feature>
<organism evidence="2 3">
    <name type="scientific">Parascedosporium putredinis</name>
    <dbReference type="NCBI Taxonomy" id="1442378"/>
    <lineage>
        <taxon>Eukaryota</taxon>
        <taxon>Fungi</taxon>
        <taxon>Dikarya</taxon>
        <taxon>Ascomycota</taxon>
        <taxon>Pezizomycotina</taxon>
        <taxon>Sordariomycetes</taxon>
        <taxon>Hypocreomycetidae</taxon>
        <taxon>Microascales</taxon>
        <taxon>Microascaceae</taxon>
        <taxon>Parascedosporium</taxon>
    </lineage>
</organism>
<feature type="region of interest" description="Disordered" evidence="1">
    <location>
        <begin position="160"/>
        <end position="200"/>
    </location>
</feature>
<dbReference type="Proteomes" id="UP000838763">
    <property type="component" value="Unassembled WGS sequence"/>
</dbReference>
<dbReference type="AlphaFoldDB" id="A0A9P1MET3"/>
<name>A0A9P1MET3_9PEZI</name>
<gene>
    <name evidence="2" type="ORF">PPNO1_LOCUS7695</name>
</gene>
<evidence type="ECO:0000313" key="3">
    <source>
        <dbReference type="Proteomes" id="UP000838763"/>
    </source>
</evidence>
<feature type="compositionally biased region" description="Low complexity" evidence="1">
    <location>
        <begin position="160"/>
        <end position="169"/>
    </location>
</feature>
<evidence type="ECO:0000256" key="1">
    <source>
        <dbReference type="SAM" id="MobiDB-lite"/>
    </source>
</evidence>
<feature type="compositionally biased region" description="Basic and acidic residues" evidence="1">
    <location>
        <begin position="319"/>
        <end position="341"/>
    </location>
</feature>
<feature type="compositionally biased region" description="Basic and acidic residues" evidence="1">
    <location>
        <begin position="174"/>
        <end position="186"/>
    </location>
</feature>
<dbReference type="OrthoDB" id="5413829at2759"/>
<evidence type="ECO:0000313" key="2">
    <source>
        <dbReference type="EMBL" id="CAI4218098.1"/>
    </source>
</evidence>
<comment type="caution">
    <text evidence="2">The sequence shown here is derived from an EMBL/GenBank/DDBJ whole genome shotgun (WGS) entry which is preliminary data.</text>
</comment>
<sequence>MVWSLRHETTAAAQTHHPAQVQPRRGPLSPALPRPQIRPRRLPKRLATPAPALRRLGDWDISGGGQVQRQRRQTPVPLAELASESQELVNTLNAHTTRLTNTLTQLTDDILRSGSRLAYQVELLRGEALAFDEALHETLRKEVEKFVPGGLNPVEPATATATATAAAAPAPAPTEDRSEAADEDKAASGSGTGTGPDEPDFVKQLRTLTTVRAQLDAVIKVFGEAMDFVFPLPSSPEQQSTEEKGQLVLKSMRDQVSTLLVDEDPVHGIEKAAERVAELKELCTVWKGTAEESGRAKFIASLAKIVEDAHRDLLKELESSTKAAGEGREKAALPRIPEARSRSRTLVATD</sequence>